<proteinExistence type="predicted"/>
<evidence type="ECO:0000313" key="3">
    <source>
        <dbReference type="Proteomes" id="UP000314294"/>
    </source>
</evidence>
<reference evidence="2 3" key="1">
    <citation type="submission" date="2019-03" db="EMBL/GenBank/DDBJ databases">
        <title>First draft genome of Liparis tanakae, snailfish: a comprehensive survey of snailfish specific genes.</title>
        <authorList>
            <person name="Kim W."/>
            <person name="Song I."/>
            <person name="Jeong J.-H."/>
            <person name="Kim D."/>
            <person name="Kim S."/>
            <person name="Ryu S."/>
            <person name="Song J.Y."/>
            <person name="Lee S.K."/>
        </authorList>
    </citation>
    <scope>NUCLEOTIDE SEQUENCE [LARGE SCALE GENOMIC DNA]</scope>
    <source>
        <tissue evidence="2">Muscle</tissue>
    </source>
</reference>
<dbReference type="AlphaFoldDB" id="A0A4Z2FRG6"/>
<name>A0A4Z2FRG6_9TELE</name>
<dbReference type="Proteomes" id="UP000314294">
    <property type="component" value="Unassembled WGS sequence"/>
</dbReference>
<accession>A0A4Z2FRG6</accession>
<evidence type="ECO:0000313" key="2">
    <source>
        <dbReference type="EMBL" id="TNN43450.1"/>
    </source>
</evidence>
<feature type="region of interest" description="Disordered" evidence="1">
    <location>
        <begin position="1"/>
        <end position="70"/>
    </location>
</feature>
<organism evidence="2 3">
    <name type="scientific">Liparis tanakae</name>
    <name type="common">Tanaka's snailfish</name>
    <dbReference type="NCBI Taxonomy" id="230148"/>
    <lineage>
        <taxon>Eukaryota</taxon>
        <taxon>Metazoa</taxon>
        <taxon>Chordata</taxon>
        <taxon>Craniata</taxon>
        <taxon>Vertebrata</taxon>
        <taxon>Euteleostomi</taxon>
        <taxon>Actinopterygii</taxon>
        <taxon>Neopterygii</taxon>
        <taxon>Teleostei</taxon>
        <taxon>Neoteleostei</taxon>
        <taxon>Acanthomorphata</taxon>
        <taxon>Eupercaria</taxon>
        <taxon>Perciformes</taxon>
        <taxon>Cottioidei</taxon>
        <taxon>Cottales</taxon>
        <taxon>Liparidae</taxon>
        <taxon>Liparis</taxon>
    </lineage>
</organism>
<evidence type="ECO:0000256" key="1">
    <source>
        <dbReference type="SAM" id="MobiDB-lite"/>
    </source>
</evidence>
<gene>
    <name evidence="2" type="ORF">EYF80_046379</name>
</gene>
<comment type="caution">
    <text evidence="2">The sequence shown here is derived from an EMBL/GenBank/DDBJ whole genome shotgun (WGS) entry which is preliminary data.</text>
</comment>
<dbReference type="EMBL" id="SRLO01000965">
    <property type="protein sequence ID" value="TNN43450.1"/>
    <property type="molecule type" value="Genomic_DNA"/>
</dbReference>
<sequence>MPDPDRLQQQPFGEQRETRDEEDAEKEAGHWEGGQAYRPEAGFRKQGQGPRTSFRQPGPMDPLRRELTNT</sequence>
<keyword evidence="3" id="KW-1185">Reference proteome</keyword>
<protein>
    <submittedName>
        <fullName evidence="2">Uncharacterized protein</fullName>
    </submittedName>
</protein>